<dbReference type="GeneID" id="104741217"/>
<accession>A0ABM0VS37</accession>
<sequence length="123" mass="13781">MDDKEAFWWLSNPKIPRYRVKFRRINYRRPDKLKAAEPSCKDQNTLEIEESLALEAAEVAKDDHDTAFMDVMTGGKTSFPDGGDDTEHANVGGSCSDTCTVVSTSKMEWLKKCDGNTKGPSYP</sequence>
<protein>
    <submittedName>
        <fullName evidence="2">Uncharacterized protein LOC104741217</fullName>
    </submittedName>
</protein>
<gene>
    <name evidence="2" type="primary">LOC104741217</name>
</gene>
<reference evidence="2" key="2">
    <citation type="submission" date="2025-08" db="UniProtKB">
        <authorList>
            <consortium name="RefSeq"/>
        </authorList>
    </citation>
    <scope>IDENTIFICATION</scope>
    <source>
        <tissue evidence="2">Leaf</tissue>
    </source>
</reference>
<keyword evidence="1" id="KW-1185">Reference proteome</keyword>
<evidence type="ECO:0000313" key="2">
    <source>
        <dbReference type="RefSeq" id="XP_010460313.1"/>
    </source>
</evidence>
<name>A0ABM0VS37_CAMSA</name>
<evidence type="ECO:0000313" key="1">
    <source>
        <dbReference type="Proteomes" id="UP000694864"/>
    </source>
</evidence>
<reference evidence="1" key="1">
    <citation type="journal article" date="2014" name="Nat. Commun.">
        <title>The emerging biofuel crop Camelina sativa retains a highly undifferentiated hexaploid genome structure.</title>
        <authorList>
            <person name="Kagale S."/>
            <person name="Koh C."/>
            <person name="Nixon J."/>
            <person name="Bollina V."/>
            <person name="Clarke W.E."/>
            <person name="Tuteja R."/>
            <person name="Spillane C."/>
            <person name="Robinson S.J."/>
            <person name="Links M.G."/>
            <person name="Clarke C."/>
            <person name="Higgins E.E."/>
            <person name="Huebert T."/>
            <person name="Sharpe A.G."/>
            <person name="Parkin I.A."/>
        </authorList>
    </citation>
    <scope>NUCLEOTIDE SEQUENCE [LARGE SCALE GENOMIC DNA]</scope>
    <source>
        <strain evidence="1">cv. DH55</strain>
    </source>
</reference>
<proteinExistence type="predicted"/>
<dbReference type="RefSeq" id="XP_010460313.1">
    <property type="nucleotide sequence ID" value="XM_010462011.2"/>
</dbReference>
<organism evidence="1 2">
    <name type="scientific">Camelina sativa</name>
    <name type="common">False flax</name>
    <name type="synonym">Myagrum sativum</name>
    <dbReference type="NCBI Taxonomy" id="90675"/>
    <lineage>
        <taxon>Eukaryota</taxon>
        <taxon>Viridiplantae</taxon>
        <taxon>Streptophyta</taxon>
        <taxon>Embryophyta</taxon>
        <taxon>Tracheophyta</taxon>
        <taxon>Spermatophyta</taxon>
        <taxon>Magnoliopsida</taxon>
        <taxon>eudicotyledons</taxon>
        <taxon>Gunneridae</taxon>
        <taxon>Pentapetalae</taxon>
        <taxon>rosids</taxon>
        <taxon>malvids</taxon>
        <taxon>Brassicales</taxon>
        <taxon>Brassicaceae</taxon>
        <taxon>Camelineae</taxon>
        <taxon>Camelina</taxon>
    </lineage>
</organism>
<dbReference type="Proteomes" id="UP000694864">
    <property type="component" value="Chromosome 14"/>
</dbReference>